<comment type="caution">
    <text evidence="2">The sequence shown here is derived from an EMBL/GenBank/DDBJ whole genome shotgun (WGS) entry which is preliminary data.</text>
</comment>
<dbReference type="Gene3D" id="3.20.20.70">
    <property type="entry name" value="Aldolase class I"/>
    <property type="match status" value="1"/>
</dbReference>
<dbReference type="InterPro" id="IPR002220">
    <property type="entry name" value="DapA-like"/>
</dbReference>
<dbReference type="SUPFAM" id="SSF51569">
    <property type="entry name" value="Aldolase"/>
    <property type="match status" value="1"/>
</dbReference>
<dbReference type="EMBL" id="VSSQ01107097">
    <property type="protein sequence ID" value="MPN46433.1"/>
    <property type="molecule type" value="Genomic_DNA"/>
</dbReference>
<evidence type="ECO:0000256" key="1">
    <source>
        <dbReference type="ARBA" id="ARBA00023239"/>
    </source>
</evidence>
<keyword evidence="1 2" id="KW-0456">Lyase</keyword>
<evidence type="ECO:0000313" key="2">
    <source>
        <dbReference type="EMBL" id="MPN46433.1"/>
    </source>
</evidence>
<protein>
    <submittedName>
        <fullName evidence="2">4-hydroxy-tetrahydrodipicolinate synthase</fullName>
        <ecNumber evidence="2">4.3.3.7</ecNumber>
    </submittedName>
</protein>
<dbReference type="CDD" id="cd00408">
    <property type="entry name" value="DHDPS-like"/>
    <property type="match status" value="1"/>
</dbReference>
<gene>
    <name evidence="2" type="primary">dapA_74</name>
    <name evidence="2" type="ORF">SDC9_194019</name>
</gene>
<dbReference type="PANTHER" id="PTHR12128">
    <property type="entry name" value="DIHYDRODIPICOLINATE SYNTHASE"/>
    <property type="match status" value="1"/>
</dbReference>
<dbReference type="AlphaFoldDB" id="A0A645IGE4"/>
<reference evidence="2" key="1">
    <citation type="submission" date="2019-08" db="EMBL/GenBank/DDBJ databases">
        <authorList>
            <person name="Kucharzyk K."/>
            <person name="Murdoch R.W."/>
            <person name="Higgins S."/>
            <person name="Loffler F."/>
        </authorList>
    </citation>
    <scope>NUCLEOTIDE SEQUENCE</scope>
</reference>
<dbReference type="PANTHER" id="PTHR12128:SF66">
    <property type="entry name" value="4-HYDROXY-2-OXOGLUTARATE ALDOLASE, MITOCHONDRIAL"/>
    <property type="match status" value="1"/>
</dbReference>
<organism evidence="2">
    <name type="scientific">bioreactor metagenome</name>
    <dbReference type="NCBI Taxonomy" id="1076179"/>
    <lineage>
        <taxon>unclassified sequences</taxon>
        <taxon>metagenomes</taxon>
        <taxon>ecological metagenomes</taxon>
    </lineage>
</organism>
<name>A0A645IGE4_9ZZZZ</name>
<dbReference type="EC" id="4.3.3.7" evidence="2"/>
<dbReference type="InterPro" id="IPR013785">
    <property type="entry name" value="Aldolase_TIM"/>
</dbReference>
<dbReference type="GO" id="GO:0008840">
    <property type="term" value="F:4-hydroxy-tetrahydrodipicolinate synthase activity"/>
    <property type="evidence" value="ECO:0007669"/>
    <property type="project" value="UniProtKB-EC"/>
</dbReference>
<sequence length="164" mass="17764">MYNNKPKTNITIEPATAARLAEIPNIVGVKDSTGDFTNLLEYIRLTKDNPDFHVLVGRDTLIYAGLCCGAVGSIASCANVAPRLVADIYDKYMAGDREGALEAQFKLNPLRLATSMGTFPEVIKEGLMQMGFPVGRCLAPIKELNADQKVKLHQVLAQLGLVAD</sequence>
<proteinExistence type="predicted"/>
<dbReference type="SMART" id="SM01130">
    <property type="entry name" value="DHDPS"/>
    <property type="match status" value="1"/>
</dbReference>
<accession>A0A645IGE4</accession>
<dbReference type="Pfam" id="PF00701">
    <property type="entry name" value="DHDPS"/>
    <property type="match status" value="1"/>
</dbReference>